<dbReference type="SUPFAM" id="SSF46785">
    <property type="entry name" value="Winged helix' DNA-binding domain"/>
    <property type="match status" value="1"/>
</dbReference>
<dbReference type="CDD" id="cd00038">
    <property type="entry name" value="CAP_ED"/>
    <property type="match status" value="1"/>
</dbReference>
<keyword evidence="7" id="KW-1185">Reference proteome</keyword>
<dbReference type="PROSITE" id="PS50042">
    <property type="entry name" value="CNMP_BINDING_3"/>
    <property type="match status" value="1"/>
</dbReference>
<protein>
    <submittedName>
        <fullName evidence="6">Helix-turn-helix domain-containing protein</fullName>
    </submittedName>
</protein>
<dbReference type="Pfam" id="PF00027">
    <property type="entry name" value="cNMP_binding"/>
    <property type="match status" value="1"/>
</dbReference>
<dbReference type="SMART" id="SM00100">
    <property type="entry name" value="cNMP"/>
    <property type="match status" value="1"/>
</dbReference>
<sequence length="241" mass="27198">MPEQGQTIDLRHRNPCRCRDCHRRKDCLPANLEGSAIIDLEDTAGPGRTLHTGDCLYRQSDTLTAVYAVRSGSFKGVRCFPSGHEQVCAFYMPGELIGLDGLYGGQYQCRVQALDTAHVCAFEPGSLERLARRHPRLQHQLLRLASRELSLFMDRYFEQPAEGRVASFLLHVSERMAQLGCSAHRYRLSMSRRDIANYLGLAPETISRVLRKMVAQSLVEVERREVELIDRPALERLAAGS</sequence>
<evidence type="ECO:0000259" key="5">
    <source>
        <dbReference type="PROSITE" id="PS51063"/>
    </source>
</evidence>
<dbReference type="EMBL" id="JAYGII010000029">
    <property type="protein sequence ID" value="MEA5446363.1"/>
    <property type="molecule type" value="Genomic_DNA"/>
</dbReference>
<keyword evidence="3" id="KW-0804">Transcription</keyword>
<dbReference type="PANTHER" id="PTHR24567">
    <property type="entry name" value="CRP FAMILY TRANSCRIPTIONAL REGULATORY PROTEIN"/>
    <property type="match status" value="1"/>
</dbReference>
<feature type="domain" description="HTH crp-type" evidence="5">
    <location>
        <begin position="159"/>
        <end position="232"/>
    </location>
</feature>
<dbReference type="PROSITE" id="PS51063">
    <property type="entry name" value="HTH_CRP_2"/>
    <property type="match status" value="1"/>
</dbReference>
<dbReference type="FunFam" id="1.10.10.10:FF:000028">
    <property type="entry name" value="Fumarate/nitrate reduction transcriptional regulator Fnr"/>
    <property type="match status" value="1"/>
</dbReference>
<dbReference type="Proteomes" id="UP001302316">
    <property type="component" value="Unassembled WGS sequence"/>
</dbReference>
<evidence type="ECO:0000256" key="3">
    <source>
        <dbReference type="ARBA" id="ARBA00023163"/>
    </source>
</evidence>
<dbReference type="SUPFAM" id="SSF51206">
    <property type="entry name" value="cAMP-binding domain-like"/>
    <property type="match status" value="1"/>
</dbReference>
<gene>
    <name evidence="6" type="ORF">VCB98_11085</name>
</gene>
<name>A0AAP6JGE3_9GAMM</name>
<keyword evidence="1" id="KW-0805">Transcription regulation</keyword>
<dbReference type="InterPro" id="IPR014710">
    <property type="entry name" value="RmlC-like_jellyroll"/>
</dbReference>
<dbReference type="RefSeq" id="WP_346052549.1">
    <property type="nucleotide sequence ID" value="NZ_JAYGII010000029.1"/>
</dbReference>
<evidence type="ECO:0000259" key="4">
    <source>
        <dbReference type="PROSITE" id="PS50042"/>
    </source>
</evidence>
<feature type="domain" description="Cyclic nucleotide-binding" evidence="4">
    <location>
        <begin position="28"/>
        <end position="103"/>
    </location>
</feature>
<accession>A0AAP6JGE3</accession>
<dbReference type="InterPro" id="IPR018490">
    <property type="entry name" value="cNMP-bd_dom_sf"/>
</dbReference>
<dbReference type="GO" id="GO:0003677">
    <property type="term" value="F:DNA binding"/>
    <property type="evidence" value="ECO:0007669"/>
    <property type="project" value="UniProtKB-KW"/>
</dbReference>
<dbReference type="PROSITE" id="PS00042">
    <property type="entry name" value="HTH_CRP_1"/>
    <property type="match status" value="1"/>
</dbReference>
<evidence type="ECO:0000256" key="1">
    <source>
        <dbReference type="ARBA" id="ARBA00023015"/>
    </source>
</evidence>
<dbReference type="AlphaFoldDB" id="A0AAP6JGE3"/>
<dbReference type="PANTHER" id="PTHR24567:SF75">
    <property type="entry name" value="FUMARATE AND NITRATE REDUCTION REGULATORY PROTEIN"/>
    <property type="match status" value="1"/>
</dbReference>
<organism evidence="6 7">
    <name type="scientific">Natronospira elongata</name>
    <dbReference type="NCBI Taxonomy" id="3110268"/>
    <lineage>
        <taxon>Bacteria</taxon>
        <taxon>Pseudomonadati</taxon>
        <taxon>Pseudomonadota</taxon>
        <taxon>Gammaproteobacteria</taxon>
        <taxon>Natronospirales</taxon>
        <taxon>Natronospiraceae</taxon>
        <taxon>Natronospira</taxon>
    </lineage>
</organism>
<dbReference type="InterPro" id="IPR036388">
    <property type="entry name" value="WH-like_DNA-bd_sf"/>
</dbReference>
<dbReference type="Gene3D" id="2.60.120.10">
    <property type="entry name" value="Jelly Rolls"/>
    <property type="match status" value="1"/>
</dbReference>
<dbReference type="InterPro" id="IPR000595">
    <property type="entry name" value="cNMP-bd_dom"/>
</dbReference>
<evidence type="ECO:0000313" key="7">
    <source>
        <dbReference type="Proteomes" id="UP001302316"/>
    </source>
</evidence>
<dbReference type="InterPro" id="IPR050397">
    <property type="entry name" value="Env_Response_Regulators"/>
</dbReference>
<dbReference type="GO" id="GO:0005829">
    <property type="term" value="C:cytosol"/>
    <property type="evidence" value="ECO:0007669"/>
    <property type="project" value="TreeGrafter"/>
</dbReference>
<reference evidence="6 7" key="1">
    <citation type="submission" date="2023-12" db="EMBL/GenBank/DDBJ databases">
        <title>Whole-genome sequencing of halo(alkali)philic microorganisms from hypersaline lakes.</title>
        <authorList>
            <person name="Sorokin D.Y."/>
            <person name="Merkel A.Y."/>
            <person name="Messina E."/>
            <person name="Yakimov M."/>
        </authorList>
    </citation>
    <scope>NUCLEOTIDE SEQUENCE [LARGE SCALE GENOMIC DNA]</scope>
    <source>
        <strain evidence="6 7">AB-CW1</strain>
    </source>
</reference>
<dbReference type="Gene3D" id="1.10.10.10">
    <property type="entry name" value="Winged helix-like DNA-binding domain superfamily/Winged helix DNA-binding domain"/>
    <property type="match status" value="1"/>
</dbReference>
<evidence type="ECO:0000256" key="2">
    <source>
        <dbReference type="ARBA" id="ARBA00023125"/>
    </source>
</evidence>
<evidence type="ECO:0000313" key="6">
    <source>
        <dbReference type="EMBL" id="MEA5446363.1"/>
    </source>
</evidence>
<dbReference type="PRINTS" id="PR00034">
    <property type="entry name" value="HTHCRP"/>
</dbReference>
<dbReference type="GO" id="GO:0003700">
    <property type="term" value="F:DNA-binding transcription factor activity"/>
    <property type="evidence" value="ECO:0007669"/>
    <property type="project" value="InterPro"/>
</dbReference>
<keyword evidence="2" id="KW-0238">DNA-binding</keyword>
<dbReference type="SMART" id="SM00419">
    <property type="entry name" value="HTH_CRP"/>
    <property type="match status" value="1"/>
</dbReference>
<dbReference type="CDD" id="cd00092">
    <property type="entry name" value="HTH_CRP"/>
    <property type="match status" value="1"/>
</dbReference>
<comment type="caution">
    <text evidence="6">The sequence shown here is derived from an EMBL/GenBank/DDBJ whole genome shotgun (WGS) entry which is preliminary data.</text>
</comment>
<dbReference type="InterPro" id="IPR018335">
    <property type="entry name" value="Tscrpt_reg_HTH_Crp-type_CS"/>
</dbReference>
<dbReference type="InterPro" id="IPR036390">
    <property type="entry name" value="WH_DNA-bd_sf"/>
</dbReference>
<dbReference type="Pfam" id="PF13545">
    <property type="entry name" value="HTH_Crp_2"/>
    <property type="match status" value="1"/>
</dbReference>
<dbReference type="InterPro" id="IPR012318">
    <property type="entry name" value="HTH_CRP"/>
</dbReference>
<proteinExistence type="predicted"/>